<feature type="compositionally biased region" description="Polar residues" evidence="3">
    <location>
        <begin position="609"/>
        <end position="625"/>
    </location>
</feature>
<keyword evidence="7" id="KW-1185">Reference proteome</keyword>
<sequence>MSETLLAVLLVTSSAKGSNLVYQWPRSPKPQARLSRPLPSHDVTCAQGDNPWRAANAPDIPTEDGQPCPGYDPEDEEDYIWKRPHTLRSRSMSFSKSRSVPASRRASPSKGPDDAYPLDTSGDYYEEDEYESVLGYSLEILAGMLCPTRSMCHQKFELVVDDLAFIGHPVCADADGGWRFNEKAKQPARGRGTKKTDTPQMEEKALEPNCTESELQTFHFVLVLDLPDPSSSASGNISKYFDTIYEQVAFTVTAVLYQEQVLHNFVDTESEKLSAFKEDYLKRGKPFEEYITDALKESSLASAMKTLYDAIKDNTVARFTLHDLPLELQLPPYLDSLLHVDEDDDGDIGDQEDEYGMPNAWGPDVSFAWRLPALTPWKALLKLDEDELAYELYMKVKAPQLPEEDRDLAEQLVRFLEMASATIPLADMASLLDWDLESQVYPIVRWLVLHRRAKLIDVVHPVLKTIFSVPQKLPAKILEELTPEFDRTFSQLNVPTLPKLLSTISTSTHSKGANHFYATVVGAKDLIGLYSDVVVWLLKRDLLITLHLHIRIVATEELKERVRTHWEEARARRRRARARAQGIIHDEHDILGTTGLDDENADVEGFTLETASESSPVQNWLSMSPKSARRQSRRISGSEKKGGSRGSLSVHRRRFEEKDDVEEDELTSSGEEEVRWENWTRPEYNNYYASVITDPARATPLERRWLAAMSEGKDPDIVRRFEKINQYFDGKCTDDEILFRAEISRKQLREVLHHYEEYLLTFLHPS</sequence>
<evidence type="ECO:0000313" key="6">
    <source>
        <dbReference type="EMBL" id="OCH83964.1"/>
    </source>
</evidence>
<feature type="chain" id="PRO_5034720782" description="Nitrogen permease regulator 3" evidence="4">
    <location>
        <begin position="18"/>
        <end position="766"/>
    </location>
</feature>
<dbReference type="OrthoDB" id="18648at2759"/>
<organism evidence="6 7">
    <name type="scientific">Obba rivulosa</name>
    <dbReference type="NCBI Taxonomy" id="1052685"/>
    <lineage>
        <taxon>Eukaryota</taxon>
        <taxon>Fungi</taxon>
        <taxon>Dikarya</taxon>
        <taxon>Basidiomycota</taxon>
        <taxon>Agaricomycotina</taxon>
        <taxon>Agaricomycetes</taxon>
        <taxon>Polyporales</taxon>
        <taxon>Gelatoporiaceae</taxon>
        <taxon>Obba</taxon>
    </lineage>
</organism>
<evidence type="ECO:0000256" key="3">
    <source>
        <dbReference type="SAM" id="MobiDB-lite"/>
    </source>
</evidence>
<protein>
    <recommendedName>
        <fullName evidence="2">Nitrogen permease regulator 3</fullName>
    </recommendedName>
    <alternativeName>
        <fullName evidence="2">Required for meiotic nuclear division protein 11</fullName>
    </alternativeName>
</protein>
<dbReference type="InterPro" id="IPR056603">
    <property type="entry name" value="HTH_NPRL3"/>
</dbReference>
<dbReference type="PANTHER" id="PTHR13153:SF5">
    <property type="entry name" value="GATOR COMPLEX PROTEIN NPRL3"/>
    <property type="match status" value="1"/>
</dbReference>
<evidence type="ECO:0000259" key="5">
    <source>
        <dbReference type="Pfam" id="PF24064"/>
    </source>
</evidence>
<reference evidence="6 7" key="1">
    <citation type="submission" date="2016-07" db="EMBL/GenBank/DDBJ databases">
        <title>Draft genome of the white-rot fungus Obba rivulosa 3A-2.</title>
        <authorList>
            <consortium name="DOE Joint Genome Institute"/>
            <person name="Miettinen O."/>
            <person name="Riley R."/>
            <person name="Acob R."/>
            <person name="Barry K."/>
            <person name="Cullen D."/>
            <person name="De Vries R."/>
            <person name="Hainaut M."/>
            <person name="Hatakka A."/>
            <person name="Henrissat B."/>
            <person name="Hilden K."/>
            <person name="Kuo R."/>
            <person name="Labutti K."/>
            <person name="Lipzen A."/>
            <person name="Makela M.R."/>
            <person name="Sandor L."/>
            <person name="Spatafora J.W."/>
            <person name="Grigoriev I.V."/>
            <person name="Hibbett D.S."/>
        </authorList>
    </citation>
    <scope>NUCLEOTIDE SEQUENCE [LARGE SCALE GENOMIC DNA]</scope>
    <source>
        <strain evidence="6 7">3A-2</strain>
    </source>
</reference>
<feature type="region of interest" description="Disordered" evidence="3">
    <location>
        <begin position="92"/>
        <end position="122"/>
    </location>
</feature>
<dbReference type="Pfam" id="PF03666">
    <property type="entry name" value="NPR3"/>
    <property type="match status" value="1"/>
</dbReference>
<evidence type="ECO:0000256" key="4">
    <source>
        <dbReference type="SAM" id="SignalP"/>
    </source>
</evidence>
<comment type="function">
    <text evidence="2">Mediates inactivation of the TORC1 complex in response to amino acid starvation. Required for meiotic nuclear division.</text>
</comment>
<keyword evidence="2" id="KW-0469">Meiosis</keyword>
<feature type="region of interest" description="Disordered" evidence="3">
    <location>
        <begin position="25"/>
        <end position="76"/>
    </location>
</feature>
<dbReference type="GO" id="GO:1904262">
    <property type="term" value="P:negative regulation of TORC1 signaling"/>
    <property type="evidence" value="ECO:0007669"/>
    <property type="project" value="TreeGrafter"/>
</dbReference>
<evidence type="ECO:0000256" key="2">
    <source>
        <dbReference type="RuleBase" id="RU368069"/>
    </source>
</evidence>
<name>A0A8E2DFM7_9APHY</name>
<dbReference type="GO" id="GO:0038202">
    <property type="term" value="P:TORC1 signaling"/>
    <property type="evidence" value="ECO:0007669"/>
    <property type="project" value="TreeGrafter"/>
</dbReference>
<comment type="similarity">
    <text evidence="1 2">Belongs to the NPR3 family.</text>
</comment>
<feature type="signal peptide" evidence="4">
    <location>
        <begin position="1"/>
        <end position="17"/>
    </location>
</feature>
<keyword evidence="2 4" id="KW-0732">Signal</keyword>
<dbReference type="AlphaFoldDB" id="A0A8E2DFM7"/>
<dbReference type="GO" id="GO:0010508">
    <property type="term" value="P:positive regulation of autophagy"/>
    <property type="evidence" value="ECO:0007669"/>
    <property type="project" value="TreeGrafter"/>
</dbReference>
<proteinExistence type="inferred from homology"/>
<accession>A0A8E2DFM7</accession>
<dbReference type="Proteomes" id="UP000250043">
    <property type="component" value="Unassembled WGS sequence"/>
</dbReference>
<evidence type="ECO:0000256" key="1">
    <source>
        <dbReference type="ARBA" id="ARBA00010546"/>
    </source>
</evidence>
<comment type="subcellular location">
    <subcellularLocation>
        <location evidence="2">Vacuole membrane</location>
        <topology evidence="2">Peripheral membrane protein</topology>
    </subcellularLocation>
</comment>
<dbReference type="PANTHER" id="PTHR13153">
    <property type="entry name" value="CGTHBA PROTEIN -14 GENE PROTEIN"/>
    <property type="match status" value="1"/>
</dbReference>
<dbReference type="GO" id="GO:1990130">
    <property type="term" value="C:GATOR1 complex"/>
    <property type="evidence" value="ECO:0007669"/>
    <property type="project" value="TreeGrafter"/>
</dbReference>
<dbReference type="GO" id="GO:0051321">
    <property type="term" value="P:meiotic cell cycle"/>
    <property type="evidence" value="ECO:0007669"/>
    <property type="project" value="UniProtKB-UniRule"/>
</dbReference>
<dbReference type="GO" id="GO:0005774">
    <property type="term" value="C:vacuolar membrane"/>
    <property type="evidence" value="ECO:0007669"/>
    <property type="project" value="UniProtKB-SubCell"/>
</dbReference>
<dbReference type="EMBL" id="KV722752">
    <property type="protein sequence ID" value="OCH83964.1"/>
    <property type="molecule type" value="Genomic_DNA"/>
</dbReference>
<feature type="domain" description="GATOR1 complex protein NPRL3 C-terminal HTH" evidence="5">
    <location>
        <begin position="699"/>
        <end position="759"/>
    </location>
</feature>
<gene>
    <name evidence="6" type="ORF">OBBRIDRAFT_742422</name>
</gene>
<feature type="compositionally biased region" description="Low complexity" evidence="3">
    <location>
        <begin position="92"/>
        <end position="110"/>
    </location>
</feature>
<feature type="region of interest" description="Disordered" evidence="3">
    <location>
        <begin position="609"/>
        <end position="673"/>
    </location>
</feature>
<dbReference type="Pfam" id="PF24064">
    <property type="entry name" value="HTH_NPRL3"/>
    <property type="match status" value="1"/>
</dbReference>
<evidence type="ECO:0000313" key="7">
    <source>
        <dbReference type="Proteomes" id="UP000250043"/>
    </source>
</evidence>
<dbReference type="GO" id="GO:0034198">
    <property type="term" value="P:cellular response to amino acid starvation"/>
    <property type="evidence" value="ECO:0007669"/>
    <property type="project" value="TreeGrafter"/>
</dbReference>
<dbReference type="InterPro" id="IPR005365">
    <property type="entry name" value="Npr3"/>
</dbReference>